<keyword evidence="2" id="KW-0472">Membrane</keyword>
<feature type="transmembrane region" description="Helical" evidence="2">
    <location>
        <begin position="51"/>
        <end position="71"/>
    </location>
</feature>
<reference evidence="4" key="3">
    <citation type="submission" date="2011-06" db="EMBL/GenBank/DDBJ databases">
        <title>Complete genome sequence of Pseudomonas stutzeri strain CGMCC 1.1803.</title>
        <authorList>
            <person name="Yan Y."/>
            <person name="Chen M."/>
            <person name="Lu W."/>
            <person name="Zhang W."/>
            <person name="Ping S."/>
            <person name="Lin M."/>
        </authorList>
    </citation>
    <scope>NUCLEOTIDE SEQUENCE [LARGE SCALE GENOMIC DNA]</scope>
    <source>
        <strain evidence="4">ATCC 17588 / DSM 5190 / CCUG 11256 / JCM 5965 / LMG 11199 / NCIMB 11358 / Stanier 221</strain>
    </source>
</reference>
<feature type="region of interest" description="Disordered" evidence="1">
    <location>
        <begin position="21"/>
        <end position="43"/>
    </location>
</feature>
<dbReference type="AlphaFoldDB" id="F8H3X6"/>
<evidence type="ECO:0000256" key="2">
    <source>
        <dbReference type="SAM" id="Phobius"/>
    </source>
</evidence>
<reference evidence="3 4" key="1">
    <citation type="journal article" date="2011" name="J. Bacteriol.">
        <title>Complete Genome Sequence of the Type Strain Pseudomonas stutzeri CGMCC 1.1803.</title>
        <authorList>
            <person name="Chen M."/>
            <person name="Yan Y."/>
            <person name="Zhang W."/>
            <person name="Lu W."/>
            <person name="Wang J."/>
            <person name="Ping S."/>
            <person name="Lin M."/>
        </authorList>
    </citation>
    <scope>NUCLEOTIDE SEQUENCE [LARGE SCALE GENOMIC DNA]</scope>
    <source>
        <strain evidence="4">ATCC 17588 / DSM 5190 / CCUG 11256 / JCM 5965 / LMG 11199 / NCIMB 11358 / Stanier 221</strain>
    </source>
</reference>
<organism evidence="3 4">
    <name type="scientific">Stutzerimonas stutzeri (strain ATCC 17588 / DSM 5190 / CCUG 11256 / JCM 5965 / LMG 11199 / NBRC 14165 / NCIMB 11358 / Stanier 221)</name>
    <name type="common">Pseudomonas stutzeri</name>
    <dbReference type="NCBI Taxonomy" id="96563"/>
    <lineage>
        <taxon>Bacteria</taxon>
        <taxon>Pseudomonadati</taxon>
        <taxon>Pseudomonadota</taxon>
        <taxon>Gammaproteobacteria</taxon>
        <taxon>Pseudomonadales</taxon>
        <taxon>Pseudomonadaceae</taxon>
        <taxon>Stutzerimonas</taxon>
    </lineage>
</organism>
<evidence type="ECO:0000313" key="4">
    <source>
        <dbReference type="Proteomes" id="UP000008932"/>
    </source>
</evidence>
<evidence type="ECO:0000256" key="1">
    <source>
        <dbReference type="SAM" id="MobiDB-lite"/>
    </source>
</evidence>
<dbReference type="KEGG" id="psz:PSTAB_2644"/>
<sequence length="76" mass="8146">MQQARFAIAYRLPDLLLEREGSPGTAGKPALSEALGPVPSPRPLSRRERGVIMWLPGIFVWHGSALAPSPFGRGPG</sequence>
<evidence type="ECO:0000313" key="3">
    <source>
        <dbReference type="EMBL" id="AEJ05925.1"/>
    </source>
</evidence>
<dbReference type="EMBL" id="CP002881">
    <property type="protein sequence ID" value="AEJ05925.1"/>
    <property type="molecule type" value="Genomic_DNA"/>
</dbReference>
<keyword evidence="2" id="KW-0812">Transmembrane</keyword>
<accession>F8H3X6</accession>
<dbReference type="HOGENOM" id="CLU_2651847_0_0_6"/>
<gene>
    <name evidence="3" type="ordered locus">PSTAB_2644</name>
</gene>
<protein>
    <submittedName>
        <fullName evidence="3">Uncharacterized protein</fullName>
    </submittedName>
</protein>
<dbReference type="Proteomes" id="UP000008932">
    <property type="component" value="Chromosome"/>
</dbReference>
<proteinExistence type="predicted"/>
<name>F8H3X6_STUS2</name>
<reference key="2">
    <citation type="submission" date="2011-06" db="EMBL/GenBank/DDBJ databases">
        <title>Complete Genome Sequence of Pseudomonas stutzeri Strain CGMCC 1.1803.</title>
        <authorList>
            <person name="Yan Y."/>
            <person name="Chen M."/>
            <person name="Lu W."/>
            <person name="Zhang W."/>
            <person name="Ping S."/>
            <person name="Lin M."/>
        </authorList>
    </citation>
    <scope>NUCLEOTIDE SEQUENCE</scope>
    <source>
        <strain>ATCC 17588</strain>
    </source>
</reference>
<keyword evidence="2" id="KW-1133">Transmembrane helix</keyword>